<feature type="binding site" description="axial binding residue" evidence="12">
    <location>
        <position position="460"/>
    </location>
    <ligand>
        <name>heme</name>
        <dbReference type="ChEBI" id="CHEBI:30413"/>
    </ligand>
    <ligandPart>
        <name>Fe</name>
        <dbReference type="ChEBI" id="CHEBI:18248"/>
    </ligandPart>
</feature>
<dbReference type="InterPro" id="IPR017972">
    <property type="entry name" value="Cyt_P450_CS"/>
</dbReference>
<comment type="subcellular location">
    <subcellularLocation>
        <location evidence="2">Membrane</location>
        <topology evidence="2">Single-pass membrane protein</topology>
    </subcellularLocation>
</comment>
<keyword evidence="6 12" id="KW-0479">Metal-binding</keyword>
<dbReference type="InterPro" id="IPR050665">
    <property type="entry name" value="Cytochrome_P450_Monooxygen"/>
</dbReference>
<dbReference type="PROSITE" id="PS00086">
    <property type="entry name" value="CYTOCHROME_P450"/>
    <property type="match status" value="2"/>
</dbReference>
<name>A0A8J5ZGR7_9ROSI</name>
<keyword evidence="9 12" id="KW-0408">Iron</keyword>
<keyword evidence="7 13" id="KW-1133">Transmembrane helix</keyword>
<dbReference type="GO" id="GO:0004497">
    <property type="term" value="F:monooxygenase activity"/>
    <property type="evidence" value="ECO:0007669"/>
    <property type="project" value="UniProtKB-KW"/>
</dbReference>
<keyword evidence="10" id="KW-0503">Monooxygenase</keyword>
<dbReference type="Proteomes" id="UP000701853">
    <property type="component" value="Chromosome 3"/>
</dbReference>
<evidence type="ECO:0000256" key="12">
    <source>
        <dbReference type="PIRSR" id="PIRSR602401-1"/>
    </source>
</evidence>
<dbReference type="GO" id="GO:0016705">
    <property type="term" value="F:oxidoreductase activity, acting on paired donors, with incorporation or reduction of molecular oxygen"/>
    <property type="evidence" value="ECO:0007669"/>
    <property type="project" value="InterPro"/>
</dbReference>
<comment type="similarity">
    <text evidence="3">Belongs to the cytochrome P450 family.</text>
</comment>
<evidence type="ECO:0000256" key="4">
    <source>
        <dbReference type="ARBA" id="ARBA00022617"/>
    </source>
</evidence>
<dbReference type="GO" id="GO:0005506">
    <property type="term" value="F:iron ion binding"/>
    <property type="evidence" value="ECO:0007669"/>
    <property type="project" value="InterPro"/>
</dbReference>
<feature type="transmembrane region" description="Helical" evidence="13">
    <location>
        <begin position="6"/>
        <end position="25"/>
    </location>
</feature>
<dbReference type="AlphaFoldDB" id="A0A8J5ZGR7"/>
<evidence type="ECO:0000256" key="5">
    <source>
        <dbReference type="ARBA" id="ARBA00022692"/>
    </source>
</evidence>
<gene>
    <name evidence="14" type="ORF">CXB51_006506</name>
</gene>
<evidence type="ECO:0000256" key="13">
    <source>
        <dbReference type="SAM" id="Phobius"/>
    </source>
</evidence>
<reference evidence="14 15" key="1">
    <citation type="journal article" date="2021" name="bioRxiv">
        <title>The Gossypium anomalum genome as a resource for cotton improvement and evolutionary analysis of hybrid incompatibility.</title>
        <authorList>
            <person name="Grover C.E."/>
            <person name="Yuan D."/>
            <person name="Arick M.A."/>
            <person name="Miller E.R."/>
            <person name="Hu G."/>
            <person name="Peterson D.G."/>
            <person name="Wendel J.F."/>
            <person name="Udall J.A."/>
        </authorList>
    </citation>
    <scope>NUCLEOTIDE SEQUENCE [LARGE SCALE GENOMIC DNA]</scope>
    <source>
        <strain evidence="14">JFW-Udall</strain>
        <tissue evidence="14">Leaf</tissue>
    </source>
</reference>
<accession>A0A8J5ZGR7</accession>
<proteinExistence type="inferred from homology"/>
<evidence type="ECO:0000256" key="1">
    <source>
        <dbReference type="ARBA" id="ARBA00001971"/>
    </source>
</evidence>
<dbReference type="GO" id="GO:0020037">
    <property type="term" value="F:heme binding"/>
    <property type="evidence" value="ECO:0007669"/>
    <property type="project" value="InterPro"/>
</dbReference>
<dbReference type="Pfam" id="PF00067">
    <property type="entry name" value="p450"/>
    <property type="match status" value="2"/>
</dbReference>
<organism evidence="14 15">
    <name type="scientific">Gossypium anomalum</name>
    <dbReference type="NCBI Taxonomy" id="47600"/>
    <lineage>
        <taxon>Eukaryota</taxon>
        <taxon>Viridiplantae</taxon>
        <taxon>Streptophyta</taxon>
        <taxon>Embryophyta</taxon>
        <taxon>Tracheophyta</taxon>
        <taxon>Spermatophyta</taxon>
        <taxon>Magnoliopsida</taxon>
        <taxon>eudicotyledons</taxon>
        <taxon>Gunneridae</taxon>
        <taxon>Pentapetalae</taxon>
        <taxon>rosids</taxon>
        <taxon>malvids</taxon>
        <taxon>Malvales</taxon>
        <taxon>Malvaceae</taxon>
        <taxon>Malvoideae</taxon>
        <taxon>Gossypium</taxon>
    </lineage>
</organism>
<keyword evidence="4 12" id="KW-0349">Heme</keyword>
<keyword evidence="8" id="KW-0560">Oxidoreductase</keyword>
<keyword evidence="5 13" id="KW-0812">Transmembrane</keyword>
<comment type="cofactor">
    <cofactor evidence="1 12">
        <name>heme</name>
        <dbReference type="ChEBI" id="CHEBI:30413"/>
    </cofactor>
</comment>
<dbReference type="PANTHER" id="PTHR24282">
    <property type="entry name" value="CYTOCHROME P450 FAMILY MEMBER"/>
    <property type="match status" value="1"/>
</dbReference>
<evidence type="ECO:0000256" key="3">
    <source>
        <dbReference type="ARBA" id="ARBA00010617"/>
    </source>
</evidence>
<feature type="transmembrane region" description="Helical" evidence="13">
    <location>
        <begin position="550"/>
        <end position="571"/>
    </location>
</feature>
<dbReference type="Gene3D" id="1.10.630.10">
    <property type="entry name" value="Cytochrome P450"/>
    <property type="match status" value="2"/>
</dbReference>
<dbReference type="InterPro" id="IPR001128">
    <property type="entry name" value="Cyt_P450"/>
</dbReference>
<evidence type="ECO:0000313" key="14">
    <source>
        <dbReference type="EMBL" id="KAG8499831.1"/>
    </source>
</evidence>
<evidence type="ECO:0000256" key="10">
    <source>
        <dbReference type="ARBA" id="ARBA00023033"/>
    </source>
</evidence>
<evidence type="ECO:0000256" key="9">
    <source>
        <dbReference type="ARBA" id="ARBA00023004"/>
    </source>
</evidence>
<comment type="caution">
    <text evidence="14">The sequence shown here is derived from an EMBL/GenBank/DDBJ whole genome shotgun (WGS) entry which is preliminary data.</text>
</comment>
<dbReference type="PANTHER" id="PTHR24282:SF226">
    <property type="entry name" value="CYTOCHROME P450 CYP749A22-LIKE"/>
    <property type="match status" value="1"/>
</dbReference>
<protein>
    <recommendedName>
        <fullName evidence="16">Cytochrome P450</fullName>
    </recommendedName>
</protein>
<dbReference type="OrthoDB" id="1470350at2759"/>
<dbReference type="PRINTS" id="PR00385">
    <property type="entry name" value="P450"/>
</dbReference>
<evidence type="ECO:0000256" key="2">
    <source>
        <dbReference type="ARBA" id="ARBA00004167"/>
    </source>
</evidence>
<dbReference type="SUPFAM" id="SSF48264">
    <property type="entry name" value="Cytochrome P450"/>
    <property type="match status" value="2"/>
</dbReference>
<sequence>MSGLMKLVILVPCCFFLVALIKFLYDYLWIPLRIQHILNSQGIKGPPFRFIHGNNKEIAKMKQEALSKPVAWTDDLFPRLQPHIYSWINRYGKNFVYWDGARAELVISEPELVKEVLKNSENIFQKVKLPEISRKLMGNGLAFTEGEKWEKYRKLANHTFHGESLKNMTPAMIASVETMLEKWKGQEGQEIEVFQEFRLLTSEVISKTAFGSSYLEGEKIFALLYKLKILVSRNMSKTTMPFINKLWKSADLLESEKLAKGIQDCVMKIVKKREDQVVNGEADSFGNDFFGLLVNAYHDLDEKNRLSLEDLVDECKTFYIAGQETVNSLLAWIVLHLAIHGDWQEKARREVIDIFGNQNPHLEGITKLKTMAMVINETLRLYGPSNGLARTVAREVQLGKLFLPAKLDILPLNIGLHRDPHLWGDDVHLFKPERFADGIAKATNYTAAAFLPFGLGPRSCVGMTFAAIETKTALSMILQRYTINLSPAYVHSPILILTVRPQHGIQDPKGKRDTNPYPGIEYSLLTQSHLLLRLQGTSEFRIKTRKMSGLMELVILVPCCFFLAALIKFLYDYLWVPLRIQHMMNSQGIKGPPYKFIHGSNEEATQMRQEALSKPMAMRHDIFPRKPSIYFSNLLGNGLVLIEGEKWLKRRKLANHVFHGESLKNMIPAVIASVETMLEKWKGQEGKEIEVFQEFRLLTSEVISRTAFGSNYLEGEKILSMLKELSVIMSRNNFKTRIPLINKLWKPADMLRSEVLAKGIQDCVMKIVKKREDGVKKGEADSFGNDFLGLLVNSYHSKNNNSLSMEDLVDECKTFYFAGQGTINSLLAWIVLLLATHGDWQEKARREVIDIFGNRNPDSEGVSKLKIITMIIYETLRLYGPSNGLPRGVAREVQLGKLVLPSNIDLLVQNIALHHDPHLWGDDVHLFKPERFAKGIAKSTNYNAAAFFPFGLGPRSCVGMSFATTETKIVLSMILQRYTFTLSPSYVHSPMPIVDLQPQHGIQVILESLHNND</sequence>
<dbReference type="FunFam" id="1.10.630.10:FF:000029">
    <property type="entry name" value="Cytochrome P450 734A1"/>
    <property type="match status" value="1"/>
</dbReference>
<dbReference type="InterPro" id="IPR002401">
    <property type="entry name" value="Cyt_P450_E_grp-I"/>
</dbReference>
<dbReference type="InterPro" id="IPR036396">
    <property type="entry name" value="Cyt_P450_sf"/>
</dbReference>
<evidence type="ECO:0000256" key="6">
    <source>
        <dbReference type="ARBA" id="ARBA00022723"/>
    </source>
</evidence>
<evidence type="ECO:0000313" key="15">
    <source>
        <dbReference type="Proteomes" id="UP000701853"/>
    </source>
</evidence>
<evidence type="ECO:0000256" key="7">
    <source>
        <dbReference type="ARBA" id="ARBA00022989"/>
    </source>
</evidence>
<keyword evidence="11 13" id="KW-0472">Membrane</keyword>
<dbReference type="GO" id="GO:0016020">
    <property type="term" value="C:membrane"/>
    <property type="evidence" value="ECO:0007669"/>
    <property type="project" value="UniProtKB-SubCell"/>
</dbReference>
<evidence type="ECO:0000256" key="8">
    <source>
        <dbReference type="ARBA" id="ARBA00023002"/>
    </source>
</evidence>
<evidence type="ECO:0000256" key="11">
    <source>
        <dbReference type="ARBA" id="ARBA00023136"/>
    </source>
</evidence>
<dbReference type="EMBL" id="JAHUZN010000003">
    <property type="protein sequence ID" value="KAG8499831.1"/>
    <property type="molecule type" value="Genomic_DNA"/>
</dbReference>
<keyword evidence="15" id="KW-1185">Reference proteome</keyword>
<evidence type="ECO:0008006" key="16">
    <source>
        <dbReference type="Google" id="ProtNLM"/>
    </source>
</evidence>
<dbReference type="PRINTS" id="PR00463">
    <property type="entry name" value="EP450I"/>
</dbReference>